<evidence type="ECO:0000313" key="3">
    <source>
        <dbReference type="Proteomes" id="UP000222975"/>
    </source>
</evidence>
<reference evidence="3" key="1">
    <citation type="submission" date="2016-03" db="EMBL/GenBank/DDBJ databases">
        <authorList>
            <person name="Sharma R."/>
            <person name="Simister A.R."/>
            <person name="Berg J.A."/>
            <person name="Jensen G.L."/>
            <person name="Keele B.R."/>
            <person name="Ward M.E.H."/>
            <person name="Breakwell D.P."/>
            <person name="Hope S."/>
            <person name="Grose J.H."/>
        </authorList>
    </citation>
    <scope>NUCLEOTIDE SEQUENCE [LARGE SCALE GENOMIC DNA]</scope>
</reference>
<protein>
    <submittedName>
        <fullName evidence="2">Uncharacterized protein</fullName>
    </submittedName>
</protein>
<accession>A0A173GDI0</accession>
<name>A0A173GDI0_9CAUD</name>
<feature type="region of interest" description="Disordered" evidence="1">
    <location>
        <begin position="15"/>
        <end position="41"/>
    </location>
</feature>
<proteinExistence type="predicted"/>
<keyword evidence="3" id="KW-1185">Reference proteome</keyword>
<sequence length="41" mass="4710">MLSKKIMTELRRRINKGNKPQQSGRLTHVLVDSKSTGFKPQ</sequence>
<gene>
    <name evidence="2" type="ORF">SIMMY50_211</name>
</gene>
<evidence type="ECO:0000313" key="2">
    <source>
        <dbReference type="EMBL" id="ANH51670.1"/>
    </source>
</evidence>
<dbReference type="Proteomes" id="UP000222975">
    <property type="component" value="Segment"/>
</dbReference>
<dbReference type="EMBL" id="KU886223">
    <property type="protein sequence ID" value="ANH51670.1"/>
    <property type="molecule type" value="Genomic_DNA"/>
</dbReference>
<evidence type="ECO:0000256" key="1">
    <source>
        <dbReference type="SAM" id="MobiDB-lite"/>
    </source>
</evidence>
<organism evidence="2 3">
    <name type="scientific">Erwinia phage vB_EamM_Simmy50</name>
    <dbReference type="NCBI Taxonomy" id="1815988"/>
    <lineage>
        <taxon>Viruses</taxon>
        <taxon>Duplodnaviria</taxon>
        <taxon>Heunggongvirae</taxon>
        <taxon>Uroviricota</taxon>
        <taxon>Caudoviricetes</taxon>
        <taxon>Chimalliviridae</taxon>
        <taxon>Agricanvirus</taxon>
        <taxon>Agricanvirus simmy50</taxon>
    </lineage>
</organism>